<dbReference type="CDD" id="cd03809">
    <property type="entry name" value="GT4_MtfB-like"/>
    <property type="match status" value="1"/>
</dbReference>
<dbReference type="InterPro" id="IPR001296">
    <property type="entry name" value="Glyco_trans_1"/>
</dbReference>
<dbReference type="Gene3D" id="3.40.50.2000">
    <property type="entry name" value="Glycogen Phosphorylase B"/>
    <property type="match status" value="1"/>
</dbReference>
<name>A0A5C6UN59_9SPHN</name>
<feature type="domain" description="Glycosyl transferase family 1" evidence="2">
    <location>
        <begin position="206"/>
        <end position="324"/>
    </location>
</feature>
<keyword evidence="1 3" id="KW-0808">Transferase</keyword>
<gene>
    <name evidence="3" type="ORF">FSB78_02065</name>
</gene>
<sequence length="387" mass="43201">MSRVLVNQPSGVDRVELSYARELMHQLPDTLCFSGWNPLIKRYGRLSSFWVRRYLDRIEERWTIGDRRPRISRKIDAFWWMVALFPLPVPRRRPFARRVLIQPSPDTLERPRLMARIVAREGGAFVALVHDLIPIEHPEYARPGGAAIHRTRMSTLARLADGLIANSQATADGLERLIPKAHAPAIRVAPLGTHEALRQVPRFVPPAEPYFVCLGTIEPRKNHLLLLNIWRRLADTGNAPPRLLVIGKRGWENENIVDMLERCPAVAAHVDEINGMADADVSAALTGARALLMPSFAEGFGMPVAEALMVGTPVICSDLPALREAGGAAPEYLDPLDGKGWIDAIQAYAAKQSTRRDAAHARIRDWTAPSWQDHISMVLALAREVAR</sequence>
<dbReference type="AlphaFoldDB" id="A0A5C6UN59"/>
<protein>
    <submittedName>
        <fullName evidence="3">Glycosyltransferase family 4 protein</fullName>
    </submittedName>
</protein>
<dbReference type="Proteomes" id="UP000321250">
    <property type="component" value="Unassembled WGS sequence"/>
</dbReference>
<keyword evidence="4" id="KW-1185">Reference proteome</keyword>
<reference evidence="3 4" key="1">
    <citation type="journal article" date="2013" name="Antonie Van Leeuwenhoek">
        <title>Sphingomonas ginsenosidivorax sp. nov., with the ability to transform ginsenosides.</title>
        <authorList>
            <person name="Jin X.F."/>
            <person name="Kim J.K."/>
            <person name="Liu Q.M."/>
            <person name="Kang M.S."/>
            <person name="He D."/>
            <person name="Jin F.X."/>
            <person name="Kim S.C."/>
            <person name="Im W.T."/>
        </authorList>
    </citation>
    <scope>NUCLEOTIDE SEQUENCE [LARGE SCALE GENOMIC DNA]</scope>
    <source>
        <strain evidence="3 4">KHI67</strain>
    </source>
</reference>
<comment type="caution">
    <text evidence="3">The sequence shown here is derived from an EMBL/GenBank/DDBJ whole genome shotgun (WGS) entry which is preliminary data.</text>
</comment>
<evidence type="ECO:0000256" key="1">
    <source>
        <dbReference type="ARBA" id="ARBA00022679"/>
    </source>
</evidence>
<evidence type="ECO:0000259" key="2">
    <source>
        <dbReference type="Pfam" id="PF00534"/>
    </source>
</evidence>
<evidence type="ECO:0000313" key="4">
    <source>
        <dbReference type="Proteomes" id="UP000321250"/>
    </source>
</evidence>
<dbReference type="SUPFAM" id="SSF53756">
    <property type="entry name" value="UDP-Glycosyltransferase/glycogen phosphorylase"/>
    <property type="match status" value="1"/>
</dbReference>
<organism evidence="3 4">
    <name type="scientific">Sphingomonas ginsenosidivorax</name>
    <dbReference type="NCBI Taxonomy" id="862135"/>
    <lineage>
        <taxon>Bacteria</taxon>
        <taxon>Pseudomonadati</taxon>
        <taxon>Pseudomonadota</taxon>
        <taxon>Alphaproteobacteria</taxon>
        <taxon>Sphingomonadales</taxon>
        <taxon>Sphingomonadaceae</taxon>
        <taxon>Sphingomonas</taxon>
    </lineage>
</organism>
<dbReference type="PANTHER" id="PTHR46401:SF2">
    <property type="entry name" value="GLYCOSYLTRANSFERASE WBBK-RELATED"/>
    <property type="match status" value="1"/>
</dbReference>
<accession>A0A5C6UN59</accession>
<dbReference type="EMBL" id="VOQR01000001">
    <property type="protein sequence ID" value="TXC72695.1"/>
    <property type="molecule type" value="Genomic_DNA"/>
</dbReference>
<dbReference type="Pfam" id="PF00534">
    <property type="entry name" value="Glycos_transf_1"/>
    <property type="match status" value="1"/>
</dbReference>
<dbReference type="OrthoDB" id="9790710at2"/>
<dbReference type="GO" id="GO:0016757">
    <property type="term" value="F:glycosyltransferase activity"/>
    <property type="evidence" value="ECO:0007669"/>
    <property type="project" value="InterPro"/>
</dbReference>
<dbReference type="PANTHER" id="PTHR46401">
    <property type="entry name" value="GLYCOSYLTRANSFERASE WBBK-RELATED"/>
    <property type="match status" value="1"/>
</dbReference>
<evidence type="ECO:0000313" key="3">
    <source>
        <dbReference type="EMBL" id="TXC72695.1"/>
    </source>
</evidence>
<proteinExistence type="predicted"/>